<evidence type="ECO:0000256" key="4">
    <source>
        <dbReference type="ARBA" id="ARBA00023159"/>
    </source>
</evidence>
<evidence type="ECO:0000256" key="6">
    <source>
        <dbReference type="ARBA" id="ARBA00023242"/>
    </source>
</evidence>
<keyword evidence="6 8" id="KW-0539">Nucleus</keyword>
<comment type="caution">
    <text evidence="10">The sequence shown here is derived from an EMBL/GenBank/DDBJ whole genome shotgun (WGS) entry which is preliminary data.</text>
</comment>
<feature type="compositionally biased region" description="Polar residues" evidence="9">
    <location>
        <begin position="117"/>
        <end position="139"/>
    </location>
</feature>
<comment type="subunit">
    <text evidence="7">Heterotrimeric transcription factor composed of three components, NF-YA, NF-YB and NF-YC. NF-YB and NF-YC must interact and dimerize for NF-YA association and DNA binding.</text>
</comment>
<dbReference type="EMBL" id="JBAMMX010000004">
    <property type="protein sequence ID" value="KAK6942519.1"/>
    <property type="molecule type" value="Genomic_DNA"/>
</dbReference>
<comment type="subcellular location">
    <subcellularLocation>
        <location evidence="1 8">Nucleus</location>
    </subcellularLocation>
</comment>
<dbReference type="Pfam" id="PF02045">
    <property type="entry name" value="CBFB_NFYA"/>
    <property type="match status" value="1"/>
</dbReference>
<evidence type="ECO:0000256" key="9">
    <source>
        <dbReference type="SAM" id="MobiDB-lite"/>
    </source>
</evidence>
<dbReference type="AlphaFoldDB" id="A0AAN8VYA2"/>
<proteinExistence type="inferred from homology"/>
<dbReference type="PANTHER" id="PTHR12632">
    <property type="entry name" value="TRANSCRIPTION FACTOR NF-Y ALPHA-RELATED"/>
    <property type="match status" value="1"/>
</dbReference>
<feature type="region of interest" description="Disordered" evidence="9">
    <location>
        <begin position="101"/>
        <end position="157"/>
    </location>
</feature>
<dbReference type="PROSITE" id="PS00686">
    <property type="entry name" value="NFYA_HAP2_1"/>
    <property type="match status" value="1"/>
</dbReference>
<evidence type="ECO:0000313" key="11">
    <source>
        <dbReference type="Proteomes" id="UP001370490"/>
    </source>
</evidence>
<evidence type="ECO:0000256" key="2">
    <source>
        <dbReference type="ARBA" id="ARBA00023015"/>
    </source>
</evidence>
<dbReference type="GO" id="GO:0003700">
    <property type="term" value="F:DNA-binding transcription factor activity"/>
    <property type="evidence" value="ECO:0007669"/>
    <property type="project" value="UniProtKB-UniRule"/>
</dbReference>
<keyword evidence="2 8" id="KW-0805">Transcription regulation</keyword>
<dbReference type="PRINTS" id="PR00616">
    <property type="entry name" value="CCAATSUBUNTB"/>
</dbReference>
<organism evidence="10 11">
    <name type="scientific">Dillenia turbinata</name>
    <dbReference type="NCBI Taxonomy" id="194707"/>
    <lineage>
        <taxon>Eukaryota</taxon>
        <taxon>Viridiplantae</taxon>
        <taxon>Streptophyta</taxon>
        <taxon>Embryophyta</taxon>
        <taxon>Tracheophyta</taxon>
        <taxon>Spermatophyta</taxon>
        <taxon>Magnoliopsida</taxon>
        <taxon>eudicotyledons</taxon>
        <taxon>Gunneridae</taxon>
        <taxon>Pentapetalae</taxon>
        <taxon>Dilleniales</taxon>
        <taxon>Dilleniaceae</taxon>
        <taxon>Dillenia</taxon>
    </lineage>
</organism>
<evidence type="ECO:0000256" key="7">
    <source>
        <dbReference type="ARBA" id="ARBA00025911"/>
    </source>
</evidence>
<dbReference type="Gene3D" id="6.10.250.2430">
    <property type="match status" value="1"/>
</dbReference>
<comment type="similarity">
    <text evidence="8">Belongs to the NFYA/HAP2 subunit family.</text>
</comment>
<name>A0AAN8VYA2_9MAGN</name>
<reference evidence="10 11" key="1">
    <citation type="submission" date="2023-12" db="EMBL/GenBank/DDBJ databases">
        <title>A high-quality genome assembly for Dillenia turbinata (Dilleniales).</title>
        <authorList>
            <person name="Chanderbali A."/>
        </authorList>
    </citation>
    <scope>NUCLEOTIDE SEQUENCE [LARGE SCALE GENOMIC DNA]</scope>
    <source>
        <strain evidence="10">LSX21</strain>
        <tissue evidence="10">Leaf</tissue>
    </source>
</reference>
<dbReference type="GO" id="GO:0016602">
    <property type="term" value="C:CCAAT-binding factor complex"/>
    <property type="evidence" value="ECO:0007669"/>
    <property type="project" value="InterPro"/>
</dbReference>
<dbReference type="InterPro" id="IPR001289">
    <property type="entry name" value="NFYA"/>
</dbReference>
<keyword evidence="4" id="KW-0010">Activator</keyword>
<dbReference type="GO" id="GO:0003677">
    <property type="term" value="F:DNA binding"/>
    <property type="evidence" value="ECO:0007669"/>
    <property type="project" value="UniProtKB-KW"/>
</dbReference>
<sequence>MQISSKYPYMDQYYGVYSAYGPQLAGRIMLPLNLATDEGPIYVNAKQYHGIIRRRQSRAKLELQNKVIRVRKPYLHESRHLHAMRRSRGCGGRFLNTKNSDCGKDMTVGEKAGGGQLSQPTGSQISEVLQSDGGNLNSSKEAKGSKSHPSGSEVTSMFSRGDANHFQMNHHNMMDGGRGIVVPHKWVAASESCCNLKM</sequence>
<keyword evidence="11" id="KW-1185">Reference proteome</keyword>
<gene>
    <name evidence="10" type="ORF">RJ641_027896</name>
</gene>
<keyword evidence="5 8" id="KW-0804">Transcription</keyword>
<accession>A0AAN8VYA2</accession>
<evidence type="ECO:0000256" key="8">
    <source>
        <dbReference type="RuleBase" id="RU367155"/>
    </source>
</evidence>
<comment type="function">
    <text evidence="8">Component of the sequence-specific heterotrimeric transcription factor (NF-Y) which specifically recognizes a 5'-CCAAT-3' box motif found in the promoters of its target genes.</text>
</comment>
<evidence type="ECO:0000256" key="1">
    <source>
        <dbReference type="ARBA" id="ARBA00004123"/>
    </source>
</evidence>
<dbReference type="Proteomes" id="UP001370490">
    <property type="component" value="Unassembled WGS sequence"/>
</dbReference>
<evidence type="ECO:0000256" key="3">
    <source>
        <dbReference type="ARBA" id="ARBA00023125"/>
    </source>
</evidence>
<keyword evidence="3 8" id="KW-0238">DNA-binding</keyword>
<dbReference type="InterPro" id="IPR018362">
    <property type="entry name" value="CCAAT-binding_factor_CS"/>
</dbReference>
<evidence type="ECO:0000313" key="10">
    <source>
        <dbReference type="EMBL" id="KAK6942519.1"/>
    </source>
</evidence>
<dbReference type="SMART" id="SM00521">
    <property type="entry name" value="CBF"/>
    <property type="match status" value="1"/>
</dbReference>
<protein>
    <recommendedName>
        <fullName evidence="8">Nuclear transcription factor Y subunit</fullName>
    </recommendedName>
</protein>
<dbReference type="PROSITE" id="PS51152">
    <property type="entry name" value="NFYA_HAP2_2"/>
    <property type="match status" value="1"/>
</dbReference>
<feature type="compositionally biased region" description="Polar residues" evidence="9">
    <location>
        <begin position="147"/>
        <end position="157"/>
    </location>
</feature>
<evidence type="ECO:0000256" key="5">
    <source>
        <dbReference type="ARBA" id="ARBA00023163"/>
    </source>
</evidence>